<evidence type="ECO:0000259" key="2">
    <source>
        <dbReference type="Pfam" id="PF01926"/>
    </source>
</evidence>
<dbReference type="SUPFAM" id="SSF52540">
    <property type="entry name" value="P-loop containing nucleoside triphosphate hydrolases"/>
    <property type="match status" value="2"/>
</dbReference>
<dbReference type="GO" id="GO:0030488">
    <property type="term" value="P:tRNA methylation"/>
    <property type="evidence" value="ECO:0007669"/>
    <property type="project" value="TreeGrafter"/>
</dbReference>
<dbReference type="InterPro" id="IPR006073">
    <property type="entry name" value="GTP-bd"/>
</dbReference>
<name>A0A1A8Z9R4_9ACTN</name>
<accession>A0A1A8Z9R4</accession>
<dbReference type="PANTHER" id="PTHR42714:SF2">
    <property type="entry name" value="TRNA MODIFICATION GTPASE GTPBP3, MITOCHONDRIAL"/>
    <property type="match status" value="1"/>
</dbReference>
<dbReference type="Proteomes" id="UP000199385">
    <property type="component" value="Chromosome I"/>
</dbReference>
<dbReference type="PATRIC" id="fig|261654.4.peg.1348"/>
<dbReference type="CDD" id="cd00882">
    <property type="entry name" value="Ras_like_GTPase"/>
    <property type="match status" value="1"/>
</dbReference>
<reference evidence="4" key="1">
    <citation type="submission" date="2016-06" db="EMBL/GenBank/DDBJ databases">
        <authorList>
            <person name="Varghese N."/>
            <person name="Submissions Spin"/>
        </authorList>
    </citation>
    <scope>NUCLEOTIDE SEQUENCE [LARGE SCALE GENOMIC DNA]</scope>
    <source>
        <strain evidence="4">DSM 44815</strain>
    </source>
</reference>
<evidence type="ECO:0000313" key="4">
    <source>
        <dbReference type="Proteomes" id="UP000199385"/>
    </source>
</evidence>
<dbReference type="GO" id="GO:0002098">
    <property type="term" value="P:tRNA wobble uridine modification"/>
    <property type="evidence" value="ECO:0007669"/>
    <property type="project" value="TreeGrafter"/>
</dbReference>
<feature type="coiled-coil region" evidence="1">
    <location>
        <begin position="299"/>
        <end position="337"/>
    </location>
</feature>
<dbReference type="Gene3D" id="3.40.50.300">
    <property type="entry name" value="P-loop containing nucleotide triphosphate hydrolases"/>
    <property type="match status" value="2"/>
</dbReference>
<dbReference type="OrthoDB" id="6197209at2"/>
<evidence type="ECO:0000313" key="3">
    <source>
        <dbReference type="EMBL" id="SBT40608.1"/>
    </source>
</evidence>
<proteinExistence type="predicted"/>
<keyword evidence="1" id="KW-0175">Coiled coil</keyword>
<dbReference type="STRING" id="261654.GA0070611_1324"/>
<dbReference type="RefSeq" id="WP_157740222.1">
    <property type="nucleotide sequence ID" value="NZ_LT594323.1"/>
</dbReference>
<evidence type="ECO:0000256" key="1">
    <source>
        <dbReference type="SAM" id="Coils"/>
    </source>
</evidence>
<dbReference type="PANTHER" id="PTHR42714">
    <property type="entry name" value="TRNA MODIFICATION GTPASE GTPBP3"/>
    <property type="match status" value="1"/>
</dbReference>
<gene>
    <name evidence="3" type="ORF">GA0070611_1324</name>
</gene>
<feature type="domain" description="G" evidence="2">
    <location>
        <begin position="76"/>
        <end position="187"/>
    </location>
</feature>
<dbReference type="GO" id="GO:0005525">
    <property type="term" value="F:GTP binding"/>
    <property type="evidence" value="ECO:0007669"/>
    <property type="project" value="InterPro"/>
</dbReference>
<protein>
    <submittedName>
        <fullName evidence="3">50S ribosome-binding GTPase</fullName>
    </submittedName>
</protein>
<dbReference type="Pfam" id="PF01926">
    <property type="entry name" value="MMR_HSR1"/>
    <property type="match status" value="2"/>
</dbReference>
<dbReference type="AlphaFoldDB" id="A0A1A8Z9R4"/>
<feature type="domain" description="G" evidence="2">
    <location>
        <begin position="726"/>
        <end position="809"/>
    </location>
</feature>
<keyword evidence="4" id="KW-1185">Reference proteome</keyword>
<sequence length="1249" mass="136398">MTTQERSFAEAVRSAVEQGRAELTYLDDISDELVVAFTEGQGPDLPARLHDFTRSFPVELRGHLDRERASLGTFNIAFFGRTGVGKSTLLSVFGQLDGEYVSPGDNDFTTEVRHVEWRDCRLFDTPGINGWGASESRDILEARARAAVEVADIVLLCFDSQSQQAMEFQKIAAWVRDRGKPVVAVLNSRNRNWRHPAVVPESGRGHLSETVRQHADNIRTQLGQIGLFDVPVVAIQSQRALHARAATPFRGPSPSAVQHERERFGRDYLDRWSNFPTLERLIIASIAEGGADLRLTALREDIRSRCRSAAGELEELAAEFEREAQALERRVESMFAVLGYPEDAERAEWLHDTTLSEDLVELSEQARGAPYTSPPKGSLDRHVRHLATSYLAGCHRQAKINVDDAIQRAFAARKTFGEPEFRAAAYDEEAMTAAAQAVWVDRQVFLRRELEIAVDHESAVSRPAAVHAVTIAGDEGGTLLGDATQGTGIALGLGALALPFIWNPAGWVLAATLAGIGIVNQAGQYFGKRASQQGEEQTRKAMAGAIADGHRAVDRTFAAAEDTLVQDSRRAAWTALGPAVGEALSAAIGFRMARARITPLLDSLRTYADAVRPAPAVTDVLRRAQQRMGRTPAEVNRVLLGEDWLDSGVNHQPVRMSEAARKTYASRQEADRMRLARAVTAAWRSPTPAQISSWRQDLEDAARRDSALTDVMGAFWRVSGARPVLAVLGDYNSGKSSLVHRIMVDGGRRPDTAFDTRALPATTAASRYRFPGFDLMDTPGLQSGHDEHDAAALEAVTEAALVLVVVNVNLLVGNTSMLEDLWRGTELSAAKDGRIVFLINRCDELGIDPLTAPDQFLNLQSQKRDALRTALAARGADVPLDRIHCLCGDPFGLVGGVATAQPADFDEHRLWDGVAALTNALFGLSDEQLADAASSAALEAAVTALKRHRHALHQVLNDGEKTLSSLQPLITGLRDAIRDAVIVEGSLREDARRMVDRHAVPAKSAVADLDRENAQKLKDIVESWWKTPQFEADLERYRDDAARRLGEWHGEHLTTLGRELRAAEWEATPELAAEFQAQGTAWYEEVTARLGTLAEAVTPFAQILGKRDTYYAVLKQFNYKFKPWGAVKGSARVARAGLVLGAIASVADIAGMATDAQKAGQHREQQESAFKKIDETAAGMVDLIMRDELWGGHVAYLEQRSADLEALLDEHVARESSIADGMDSAKVRVEAADDLVVAAEAMGGTDHSG</sequence>
<organism evidence="3 4">
    <name type="scientific">Micromonospora auratinigra</name>
    <dbReference type="NCBI Taxonomy" id="261654"/>
    <lineage>
        <taxon>Bacteria</taxon>
        <taxon>Bacillati</taxon>
        <taxon>Actinomycetota</taxon>
        <taxon>Actinomycetes</taxon>
        <taxon>Micromonosporales</taxon>
        <taxon>Micromonosporaceae</taxon>
        <taxon>Micromonospora</taxon>
    </lineage>
</organism>
<dbReference type="GO" id="GO:0005737">
    <property type="term" value="C:cytoplasm"/>
    <property type="evidence" value="ECO:0007669"/>
    <property type="project" value="TreeGrafter"/>
</dbReference>
<dbReference type="EMBL" id="LT594323">
    <property type="protein sequence ID" value="SBT40608.1"/>
    <property type="molecule type" value="Genomic_DNA"/>
</dbReference>
<dbReference type="InterPro" id="IPR027417">
    <property type="entry name" value="P-loop_NTPase"/>
</dbReference>